<dbReference type="GO" id="GO:0008270">
    <property type="term" value="F:zinc ion binding"/>
    <property type="evidence" value="ECO:0007669"/>
    <property type="project" value="InterPro"/>
</dbReference>
<dbReference type="Gene3D" id="1.10.30.50">
    <property type="match status" value="1"/>
</dbReference>
<evidence type="ECO:0000259" key="1">
    <source>
        <dbReference type="SMART" id="SM00507"/>
    </source>
</evidence>
<proteinExistence type="predicted"/>
<evidence type="ECO:0000313" key="2">
    <source>
        <dbReference type="EMBL" id="KRR29122.1"/>
    </source>
</evidence>
<gene>
    <name evidence="2" type="ORF">CQ13_18460</name>
</gene>
<reference evidence="2 3" key="1">
    <citation type="submission" date="2014-03" db="EMBL/GenBank/DDBJ databases">
        <title>Bradyrhizobium valentinum sp. nov., isolated from effective nodules of Lupinus mariae-josephae, a lupine endemic of basic-lime soils in Eastern Spain.</title>
        <authorList>
            <person name="Duran D."/>
            <person name="Rey L."/>
            <person name="Navarro A."/>
            <person name="Busquets A."/>
            <person name="Imperial J."/>
            <person name="Ruiz-Argueso T."/>
        </authorList>
    </citation>
    <scope>NUCLEOTIDE SEQUENCE [LARGE SCALE GENOMIC DNA]</scope>
    <source>
        <strain evidence="2 3">Ro19</strain>
    </source>
</reference>
<dbReference type="RefSeq" id="WP_057842457.1">
    <property type="nucleotide sequence ID" value="NZ_LLYA01000046.1"/>
</dbReference>
<dbReference type="OrthoDB" id="9802640at2"/>
<protein>
    <recommendedName>
        <fullName evidence="1">HNH nuclease domain-containing protein</fullName>
    </recommendedName>
</protein>
<keyword evidence="3" id="KW-1185">Reference proteome</keyword>
<dbReference type="InterPro" id="IPR002711">
    <property type="entry name" value="HNH"/>
</dbReference>
<dbReference type="CDD" id="cd00085">
    <property type="entry name" value="HNHc"/>
    <property type="match status" value="1"/>
</dbReference>
<dbReference type="EMBL" id="LLYA01000046">
    <property type="protein sequence ID" value="KRR29122.1"/>
    <property type="molecule type" value="Genomic_DNA"/>
</dbReference>
<accession>A0A0R3N9T6</accession>
<feature type="domain" description="HNH nuclease" evidence="1">
    <location>
        <begin position="177"/>
        <end position="235"/>
    </location>
</feature>
<name>A0A0R3N9T6_9BRAD</name>
<dbReference type="GO" id="GO:0004519">
    <property type="term" value="F:endonuclease activity"/>
    <property type="evidence" value="ECO:0007669"/>
    <property type="project" value="InterPro"/>
</dbReference>
<dbReference type="SMART" id="SM00507">
    <property type="entry name" value="HNHc"/>
    <property type="match status" value="1"/>
</dbReference>
<dbReference type="Pfam" id="PF01844">
    <property type="entry name" value="HNH"/>
    <property type="match status" value="1"/>
</dbReference>
<dbReference type="InterPro" id="IPR003615">
    <property type="entry name" value="HNH_nuc"/>
</dbReference>
<sequence>MTKQYETARMLLPVIVSAAASHQFLTYQTAAESIGRPRNHARAIAQVCNLLDAAAALADVPLLALVTVLDSNNKVNPNAWTADYIEPGIREGIIKRSLGHTFTNADFKAIALALEQLKDKSGESAWKHLGVFMPSAERRRRLAGLDSVAFDDAIDDLGTDDPAYTNYTGKRYARDPQVREAVRMRAAGKCEFCGKLGFKCANGARYLECHHILALANDGADRMTNVIAICPGEHREVHFGERRDEMEAEMMAKVKIVEARRLKATV</sequence>
<organism evidence="2 3">
    <name type="scientific">Bradyrhizobium retamae</name>
    <dbReference type="NCBI Taxonomy" id="1300035"/>
    <lineage>
        <taxon>Bacteria</taxon>
        <taxon>Pseudomonadati</taxon>
        <taxon>Pseudomonadota</taxon>
        <taxon>Alphaproteobacteria</taxon>
        <taxon>Hyphomicrobiales</taxon>
        <taxon>Nitrobacteraceae</taxon>
        <taxon>Bradyrhizobium</taxon>
    </lineage>
</organism>
<dbReference type="GO" id="GO:0003676">
    <property type="term" value="F:nucleic acid binding"/>
    <property type="evidence" value="ECO:0007669"/>
    <property type="project" value="InterPro"/>
</dbReference>
<dbReference type="AlphaFoldDB" id="A0A0R3N9T6"/>
<evidence type="ECO:0000313" key="3">
    <source>
        <dbReference type="Proteomes" id="UP000052023"/>
    </source>
</evidence>
<comment type="caution">
    <text evidence="2">The sequence shown here is derived from an EMBL/GenBank/DDBJ whole genome shotgun (WGS) entry which is preliminary data.</text>
</comment>
<dbReference type="Proteomes" id="UP000052023">
    <property type="component" value="Unassembled WGS sequence"/>
</dbReference>